<gene>
    <name evidence="4" type="primary">LOC117145565</name>
</gene>
<feature type="signal peptide" evidence="1">
    <location>
        <begin position="1"/>
        <end position="16"/>
    </location>
</feature>
<feature type="domain" description="Serine protease gd N-terminal" evidence="2">
    <location>
        <begin position="24"/>
        <end position="124"/>
    </location>
</feature>
<dbReference type="AlphaFoldDB" id="A0A6P8KDB8"/>
<name>A0A6P8KDB8_DROMA</name>
<organism evidence="3 4">
    <name type="scientific">Drosophila mauritiana</name>
    <name type="common">Fruit fly</name>
    <dbReference type="NCBI Taxonomy" id="7226"/>
    <lineage>
        <taxon>Eukaryota</taxon>
        <taxon>Metazoa</taxon>
        <taxon>Ecdysozoa</taxon>
        <taxon>Arthropoda</taxon>
        <taxon>Hexapoda</taxon>
        <taxon>Insecta</taxon>
        <taxon>Pterygota</taxon>
        <taxon>Neoptera</taxon>
        <taxon>Endopterygota</taxon>
        <taxon>Diptera</taxon>
        <taxon>Brachycera</taxon>
        <taxon>Muscomorpha</taxon>
        <taxon>Ephydroidea</taxon>
        <taxon>Drosophilidae</taxon>
        <taxon>Drosophila</taxon>
        <taxon>Sophophora</taxon>
    </lineage>
</organism>
<keyword evidence="1" id="KW-0732">Signal</keyword>
<dbReference type="GeneID" id="117145565"/>
<evidence type="ECO:0000256" key="1">
    <source>
        <dbReference type="SAM" id="SignalP"/>
    </source>
</evidence>
<evidence type="ECO:0000313" key="4">
    <source>
        <dbReference type="RefSeq" id="XP_033167160.1"/>
    </source>
</evidence>
<accession>A0A6P8KDB8</accession>
<protein>
    <submittedName>
        <fullName evidence="4">Uncharacterized protein LOC117145565</fullName>
    </submittedName>
</protein>
<dbReference type="RefSeq" id="XP_033167160.1">
    <property type="nucleotide sequence ID" value="XM_033311269.1"/>
</dbReference>
<reference evidence="4" key="1">
    <citation type="submission" date="2025-08" db="UniProtKB">
        <authorList>
            <consortium name="RefSeq"/>
        </authorList>
    </citation>
    <scope>IDENTIFICATION</scope>
    <source>
        <strain evidence="4">Mau12</strain>
        <tissue evidence="4">Whole Body</tissue>
    </source>
</reference>
<evidence type="ECO:0000259" key="2">
    <source>
        <dbReference type="Pfam" id="PF16030"/>
    </source>
</evidence>
<dbReference type="InterPro" id="IPR031986">
    <property type="entry name" value="GD_N"/>
</dbReference>
<proteinExistence type="predicted"/>
<sequence>MLIIWLTLSWIFLSSAQMVNVPYNSCVNYFKYETVEDGSAYMGIFTAPSGPNSFYKWSPTFDIHGHSGIFLSPLMRYTNNNSNDQRGQVFVYFVNIKSELPKLTHLSLNGHTLCNVTGYGRPSTKITVQYQMDLSES</sequence>
<dbReference type="Pfam" id="PF16030">
    <property type="entry name" value="GD_N"/>
    <property type="match status" value="1"/>
</dbReference>
<keyword evidence="3" id="KW-1185">Reference proteome</keyword>
<feature type="chain" id="PRO_5028026530" evidence="1">
    <location>
        <begin position="17"/>
        <end position="137"/>
    </location>
</feature>
<dbReference type="Proteomes" id="UP000515162">
    <property type="component" value="Chromosome 3R"/>
</dbReference>
<evidence type="ECO:0000313" key="3">
    <source>
        <dbReference type="Proteomes" id="UP000515162"/>
    </source>
</evidence>